<accession>A0A7D8EU49</accession>
<proteinExistence type="predicted"/>
<dbReference type="EMBL" id="UGWV01000002">
    <property type="protein sequence ID" value="SUF97890.1"/>
    <property type="molecule type" value="Genomic_DNA"/>
</dbReference>
<protein>
    <submittedName>
        <fullName evidence="1">Uncharacterized protein</fullName>
    </submittedName>
</protein>
<reference evidence="1 2" key="1">
    <citation type="submission" date="2018-06" db="EMBL/GenBank/DDBJ databases">
        <authorList>
            <consortium name="Pathogen Informatics"/>
            <person name="Doyle S."/>
        </authorList>
    </citation>
    <scope>NUCLEOTIDE SEQUENCE [LARGE SCALE GENOMIC DNA]</scope>
    <source>
        <strain evidence="1 2">NCTC6385</strain>
    </source>
</reference>
<gene>
    <name evidence="1" type="ORF">NCTC6385_04947</name>
</gene>
<dbReference type="AlphaFoldDB" id="A0A7D8EU49"/>
<organism evidence="1 2">
    <name type="scientific">Salmonella enterica</name>
    <name type="common">Salmonella choleraesuis</name>
    <dbReference type="NCBI Taxonomy" id="28901"/>
    <lineage>
        <taxon>Bacteria</taxon>
        <taxon>Pseudomonadati</taxon>
        <taxon>Pseudomonadota</taxon>
        <taxon>Gammaproteobacteria</taxon>
        <taxon>Enterobacterales</taxon>
        <taxon>Enterobacteriaceae</taxon>
        <taxon>Salmonella</taxon>
    </lineage>
</organism>
<name>A0A7D8EU49_SALER</name>
<dbReference type="Proteomes" id="UP000254463">
    <property type="component" value="Unassembled WGS sequence"/>
</dbReference>
<sequence length="116" mass="13413">MSLKKERNKACGRGQLSPEIERKSRELLGYAISQQELRLMPYVQYCAMNDGYINQNRVNPQEREILRHWERCGFGGFCGPRLDIEKSFWFAINEILWLGYVMPVCGGICYAGESSI</sequence>
<evidence type="ECO:0000313" key="2">
    <source>
        <dbReference type="Proteomes" id="UP000254463"/>
    </source>
</evidence>
<evidence type="ECO:0000313" key="1">
    <source>
        <dbReference type="EMBL" id="SUF97890.1"/>
    </source>
</evidence>